<dbReference type="Proteomes" id="UP000525652">
    <property type="component" value="Unassembled WGS sequence"/>
</dbReference>
<sequence>MSIHPQVIEKEGKKEFVVLPYEEFLAMKENLENYEDLKDLREAKNSEGDAPTTPLSEIRTDLLAE</sequence>
<name>A0A7X1E2B2_9BACT</name>
<accession>A0A7X1E2B2</accession>
<comment type="caution">
    <text evidence="3">The sequence shown here is derived from an EMBL/GenBank/DDBJ whole genome shotgun (WGS) entry which is preliminary data.</text>
</comment>
<comment type="similarity">
    <text evidence="1">Belongs to the phD/YefM antitoxin family.</text>
</comment>
<dbReference type="InterPro" id="IPR036165">
    <property type="entry name" value="YefM-like_sf"/>
</dbReference>
<organism evidence="3 4">
    <name type="scientific">Puniceicoccus vermicola</name>
    <dbReference type="NCBI Taxonomy" id="388746"/>
    <lineage>
        <taxon>Bacteria</taxon>
        <taxon>Pseudomonadati</taxon>
        <taxon>Verrucomicrobiota</taxon>
        <taxon>Opitutia</taxon>
        <taxon>Puniceicoccales</taxon>
        <taxon>Puniceicoccaceae</taxon>
        <taxon>Puniceicoccus</taxon>
    </lineage>
</organism>
<evidence type="ECO:0000256" key="2">
    <source>
        <dbReference type="SAM" id="MobiDB-lite"/>
    </source>
</evidence>
<evidence type="ECO:0000313" key="3">
    <source>
        <dbReference type="EMBL" id="MBC2600275.1"/>
    </source>
</evidence>
<dbReference type="RefSeq" id="WP_185691030.1">
    <property type="nucleotide sequence ID" value="NZ_JACHVA010000009.1"/>
</dbReference>
<reference evidence="3 4" key="1">
    <citation type="submission" date="2020-07" db="EMBL/GenBank/DDBJ databases">
        <authorList>
            <person name="Feng X."/>
        </authorList>
    </citation>
    <scope>NUCLEOTIDE SEQUENCE [LARGE SCALE GENOMIC DNA]</scope>
    <source>
        <strain evidence="3 4">JCM14086</strain>
    </source>
</reference>
<dbReference type="EMBL" id="JACHVA010000009">
    <property type="protein sequence ID" value="MBC2600275.1"/>
    <property type="molecule type" value="Genomic_DNA"/>
</dbReference>
<protein>
    <submittedName>
        <fullName evidence="3">Type II toxin-antitoxin system Phd/YefM family antitoxin</fullName>
    </submittedName>
</protein>
<dbReference type="AlphaFoldDB" id="A0A7X1E2B2"/>
<keyword evidence="4" id="KW-1185">Reference proteome</keyword>
<evidence type="ECO:0000313" key="4">
    <source>
        <dbReference type="Proteomes" id="UP000525652"/>
    </source>
</evidence>
<gene>
    <name evidence="3" type="ORF">H5P30_00605</name>
</gene>
<proteinExistence type="inferred from homology"/>
<dbReference type="SUPFAM" id="SSF143120">
    <property type="entry name" value="YefM-like"/>
    <property type="match status" value="1"/>
</dbReference>
<feature type="region of interest" description="Disordered" evidence="2">
    <location>
        <begin position="42"/>
        <end position="65"/>
    </location>
</feature>
<evidence type="ECO:0000256" key="1">
    <source>
        <dbReference type="ARBA" id="ARBA00009981"/>
    </source>
</evidence>